<protein>
    <recommendedName>
        <fullName evidence="1">Serine aminopeptidase S33 domain-containing protein</fullName>
    </recommendedName>
</protein>
<comment type="caution">
    <text evidence="2">The sequence shown here is derived from an EMBL/GenBank/DDBJ whole genome shotgun (WGS) entry which is preliminary data.</text>
</comment>
<proteinExistence type="predicted"/>
<evidence type="ECO:0000313" key="3">
    <source>
        <dbReference type="Proteomes" id="UP000243739"/>
    </source>
</evidence>
<evidence type="ECO:0000313" key="2">
    <source>
        <dbReference type="EMBL" id="OEF97894.1"/>
    </source>
</evidence>
<dbReference type="Gene3D" id="3.40.50.1820">
    <property type="entry name" value="alpha/beta hydrolase"/>
    <property type="match status" value="1"/>
</dbReference>
<dbReference type="InterPro" id="IPR029058">
    <property type="entry name" value="AB_hydrolase_fold"/>
</dbReference>
<dbReference type="InterPro" id="IPR022742">
    <property type="entry name" value="Hydrolase_4"/>
</dbReference>
<dbReference type="InterPro" id="IPR051044">
    <property type="entry name" value="MAG_DAG_Lipase"/>
</dbReference>
<feature type="domain" description="Serine aminopeptidase S33" evidence="1">
    <location>
        <begin position="6"/>
        <end position="244"/>
    </location>
</feature>
<dbReference type="AlphaFoldDB" id="A0A1D2YSR0"/>
<dbReference type="Proteomes" id="UP000243739">
    <property type="component" value="Unassembled WGS sequence"/>
</dbReference>
<dbReference type="STRING" id="337097.BHF71_10945"/>
<organism evidence="2 3">
    <name type="scientific">Vulcanibacillus modesticaldus</name>
    <dbReference type="NCBI Taxonomy" id="337097"/>
    <lineage>
        <taxon>Bacteria</taxon>
        <taxon>Bacillati</taxon>
        <taxon>Bacillota</taxon>
        <taxon>Bacilli</taxon>
        <taxon>Bacillales</taxon>
        <taxon>Bacillaceae</taxon>
        <taxon>Vulcanibacillus</taxon>
    </lineage>
</organism>
<evidence type="ECO:0000259" key="1">
    <source>
        <dbReference type="Pfam" id="PF12146"/>
    </source>
</evidence>
<reference evidence="2 3" key="1">
    <citation type="submission" date="2016-09" db="EMBL/GenBank/DDBJ databases">
        <title>Draft genome sequence for the type strain of Vulcanibacillus modesticaldus BR, a strictly anaerobic, moderately thermophilic, and nitrate-reducing bacterium from deep sea-hydrothermal vents of the Mid-Atlantic Ridge.</title>
        <authorList>
            <person name="Abin C.A."/>
            <person name="Hollibaugh J.T."/>
        </authorList>
    </citation>
    <scope>NUCLEOTIDE SEQUENCE [LARGE SCALE GENOMIC DNA]</scope>
    <source>
        <strain evidence="2 3">BR</strain>
    </source>
</reference>
<dbReference type="EMBL" id="MIJF01000057">
    <property type="protein sequence ID" value="OEF97894.1"/>
    <property type="molecule type" value="Genomic_DNA"/>
</dbReference>
<name>A0A1D2YSR0_9BACI</name>
<gene>
    <name evidence="2" type="ORF">BHF71_10945</name>
</gene>
<keyword evidence="3" id="KW-1185">Reference proteome</keyword>
<dbReference type="Pfam" id="PF12146">
    <property type="entry name" value="Hydrolase_4"/>
    <property type="match status" value="1"/>
</dbReference>
<dbReference type="PANTHER" id="PTHR11614">
    <property type="entry name" value="PHOSPHOLIPASE-RELATED"/>
    <property type="match status" value="1"/>
</dbReference>
<sequence>MVDDGKAIVVAVHGSGEHLGRYKHIAKWLNDSQISMIGGDLPGLGRAKGKRGHIDDFNDYLREVDKWIKFAKENWPDLPIFLYGHSMGGLIVLRYIETLEDKDLLNGVIVTSPAIKIGVTIPKWQLVIASLLEKIWPTFRMKSGIKPDQVSRDPNVVEQYTKDPLVYGKVSIGWFFEFVKAIEEVWKNVDKINNLNFPILYLQAGADQLVDPKAADQFVELLHKEKVTYRNIPNLYHEIFNEPEKEEYLKIMTEWILKTI</sequence>
<dbReference type="SUPFAM" id="SSF53474">
    <property type="entry name" value="alpha/beta-Hydrolases"/>
    <property type="match status" value="1"/>
</dbReference>
<accession>A0A1D2YSR0</accession>